<keyword evidence="1" id="KW-0812">Transmembrane</keyword>
<keyword evidence="1" id="KW-1133">Transmembrane helix</keyword>
<dbReference type="EMBL" id="CP019343">
    <property type="protein sequence ID" value="ARN73271.1"/>
    <property type="molecule type" value="Genomic_DNA"/>
</dbReference>
<feature type="transmembrane region" description="Helical" evidence="1">
    <location>
        <begin position="213"/>
        <end position="232"/>
    </location>
</feature>
<accession>A0A1X9N7X0</accession>
<name>A0A1X9N7X0_9GAMM</name>
<dbReference type="RefSeq" id="WP_085757380.1">
    <property type="nucleotide sequence ID" value="NZ_CP019343.1"/>
</dbReference>
<dbReference type="OrthoDB" id="5564345at2"/>
<dbReference type="Proteomes" id="UP000193450">
    <property type="component" value="Chromosome"/>
</dbReference>
<evidence type="ECO:0000313" key="4">
    <source>
        <dbReference type="Proteomes" id="UP000193450"/>
    </source>
</evidence>
<evidence type="ECO:0000256" key="2">
    <source>
        <dbReference type="SAM" id="SignalP"/>
    </source>
</evidence>
<evidence type="ECO:0000256" key="1">
    <source>
        <dbReference type="SAM" id="Phobius"/>
    </source>
</evidence>
<proteinExistence type="predicted"/>
<evidence type="ECO:0008006" key="5">
    <source>
        <dbReference type="Google" id="ProtNLM"/>
    </source>
</evidence>
<feature type="chain" id="PRO_5013390370" description="PEP-CTERM protein-sorting domain-containing protein" evidence="2">
    <location>
        <begin position="24"/>
        <end position="236"/>
    </location>
</feature>
<gene>
    <name evidence="3" type="ORF">BST96_03600</name>
</gene>
<dbReference type="KEGG" id="osg:BST96_03600"/>
<dbReference type="AlphaFoldDB" id="A0A1X9N7X0"/>
<evidence type="ECO:0000313" key="3">
    <source>
        <dbReference type="EMBL" id="ARN73271.1"/>
    </source>
</evidence>
<sequence>MTLEKKAALPLAAILGCVLSVNAQAIAVGSYNLYNHPDGSENPPAYGLRLDGLLSGNSSEEYTFDFNHQDSAMTLSYDGSTIVIDGTAFGGEDAGSSYVAGTTAVWTIHFEYEVGISSSANGGVDDLIVNANGANFGSISSNLGTIELSDKASSGTSFRFGDKSGNGHRGFDGISGWGWLMHGSDCLGGTDCENIQYSDWLFTASATTPVTAVPVPGALWLFTSSILGLVAVKRRR</sequence>
<keyword evidence="4" id="KW-1185">Reference proteome</keyword>
<feature type="signal peptide" evidence="2">
    <location>
        <begin position="1"/>
        <end position="23"/>
    </location>
</feature>
<protein>
    <recommendedName>
        <fullName evidence="5">PEP-CTERM protein-sorting domain-containing protein</fullName>
    </recommendedName>
</protein>
<keyword evidence="1" id="KW-0472">Membrane</keyword>
<reference evidence="3 4" key="1">
    <citation type="submission" date="2016-11" db="EMBL/GenBank/DDBJ databases">
        <title>Trade-off between light-utilization and light-protection in marine flavobacteria.</title>
        <authorList>
            <person name="Kumagai Y."/>
        </authorList>
    </citation>
    <scope>NUCLEOTIDE SEQUENCE [LARGE SCALE GENOMIC DNA]</scope>
    <source>
        <strain evidence="3 4">NBRC 107125</strain>
    </source>
</reference>
<organism evidence="3 4">
    <name type="scientific">Oceanicoccus sagamiensis</name>
    <dbReference type="NCBI Taxonomy" id="716816"/>
    <lineage>
        <taxon>Bacteria</taxon>
        <taxon>Pseudomonadati</taxon>
        <taxon>Pseudomonadota</taxon>
        <taxon>Gammaproteobacteria</taxon>
        <taxon>Cellvibrionales</taxon>
        <taxon>Spongiibacteraceae</taxon>
        <taxon>Oceanicoccus</taxon>
    </lineage>
</organism>
<keyword evidence="2" id="KW-0732">Signal</keyword>
<dbReference type="PROSITE" id="PS51257">
    <property type="entry name" value="PROKAR_LIPOPROTEIN"/>
    <property type="match status" value="1"/>
</dbReference>